<dbReference type="STRING" id="670307.HYPDE_25558"/>
<dbReference type="AlphaFoldDB" id="N0B8B9"/>
<dbReference type="EMBL" id="CP005587">
    <property type="protein sequence ID" value="AGK56796.1"/>
    <property type="molecule type" value="Genomic_DNA"/>
</dbReference>
<proteinExistence type="predicted"/>
<evidence type="ECO:0000313" key="1">
    <source>
        <dbReference type="EMBL" id="AGK56796.1"/>
    </source>
</evidence>
<protein>
    <submittedName>
        <fullName evidence="1">Uncharacterized protein</fullName>
    </submittedName>
</protein>
<dbReference type="KEGG" id="hdt:HYPDE_25558"/>
<gene>
    <name evidence="1" type="ORF">HYPDE_25558</name>
</gene>
<keyword evidence="2" id="KW-1185">Reference proteome</keyword>
<dbReference type="Proteomes" id="UP000005952">
    <property type="component" value="Chromosome"/>
</dbReference>
<name>N0B8B9_9HYPH</name>
<dbReference type="HOGENOM" id="CLU_2935278_0_0_5"/>
<reference evidence="1 2" key="1">
    <citation type="journal article" date="2013" name="Genome Announc.">
        <title>Genome sequences for three denitrifying bacterial strains isolated from a uranium- and nitrate-contaminated subsurface environment.</title>
        <authorList>
            <person name="Venkatramanan R."/>
            <person name="Prakash O."/>
            <person name="Woyke T."/>
            <person name="Chain P."/>
            <person name="Goodwin L.A."/>
            <person name="Watson D."/>
            <person name="Brooks S."/>
            <person name="Kostka J.E."/>
            <person name="Green S.J."/>
        </authorList>
    </citation>
    <scope>NUCLEOTIDE SEQUENCE [LARGE SCALE GENOMIC DNA]</scope>
    <source>
        <strain evidence="1 2">1NES1</strain>
    </source>
</reference>
<accession>N0B8B9</accession>
<evidence type="ECO:0000313" key="2">
    <source>
        <dbReference type="Proteomes" id="UP000005952"/>
    </source>
</evidence>
<sequence>MWGGHMTDQERAEQIVREVFLHDLKGEIGTLARIGVPLADRQDIIRRLAQEFGLIRKDERSKSAV</sequence>
<organism evidence="1 2">
    <name type="scientific">Hyphomicrobium denitrificans 1NES1</name>
    <dbReference type="NCBI Taxonomy" id="670307"/>
    <lineage>
        <taxon>Bacteria</taxon>
        <taxon>Pseudomonadati</taxon>
        <taxon>Pseudomonadota</taxon>
        <taxon>Alphaproteobacteria</taxon>
        <taxon>Hyphomicrobiales</taxon>
        <taxon>Hyphomicrobiaceae</taxon>
        <taxon>Hyphomicrobium</taxon>
    </lineage>
</organism>